<evidence type="ECO:0000313" key="3">
    <source>
        <dbReference type="Proteomes" id="UP000008720"/>
    </source>
</evidence>
<accession>E4TL98</accession>
<reference evidence="2 3" key="1">
    <citation type="journal article" date="2011" name="Stand. Genomic Sci.">
        <title>Complete genome sequence of Marivirga tractuosa type strain (H-43).</title>
        <authorList>
            <person name="Pagani I."/>
            <person name="Chertkov O."/>
            <person name="Lapidus A."/>
            <person name="Lucas S."/>
            <person name="Del Rio T.G."/>
            <person name="Tice H."/>
            <person name="Copeland A."/>
            <person name="Cheng J.F."/>
            <person name="Nolan M."/>
            <person name="Saunders E."/>
            <person name="Pitluck S."/>
            <person name="Held B."/>
            <person name="Goodwin L."/>
            <person name="Liolios K."/>
            <person name="Ovchinikova G."/>
            <person name="Ivanova N."/>
            <person name="Mavromatis K."/>
            <person name="Pati A."/>
            <person name="Chen A."/>
            <person name="Palaniappan K."/>
            <person name="Land M."/>
            <person name="Hauser L."/>
            <person name="Jeffries C.D."/>
            <person name="Detter J.C."/>
            <person name="Han C."/>
            <person name="Tapia R."/>
            <person name="Ngatchou-Djao O.D."/>
            <person name="Rohde M."/>
            <person name="Goker M."/>
            <person name="Spring S."/>
            <person name="Sikorski J."/>
            <person name="Woyke T."/>
            <person name="Bristow J."/>
            <person name="Eisen J.A."/>
            <person name="Markowitz V."/>
            <person name="Hugenholtz P."/>
            <person name="Klenk H.P."/>
            <person name="Kyrpides N.C."/>
        </authorList>
    </citation>
    <scope>NUCLEOTIDE SEQUENCE [LARGE SCALE GENOMIC DNA]</scope>
    <source>
        <strain evidence="3">ATCC 23168 / DSM 4126 / NBRC 15989 / NCIMB 1408 / VKM B-1430 / H-43</strain>
    </source>
</reference>
<keyword evidence="3" id="KW-1185">Reference proteome</keyword>
<name>E4TL98_MARTH</name>
<protein>
    <recommendedName>
        <fullName evidence="1">Helix-turn-helix domain-containing protein</fullName>
    </recommendedName>
</protein>
<dbReference type="KEGG" id="mtt:Ftrac_0225"/>
<proteinExistence type="predicted"/>
<dbReference type="RefSeq" id="WP_013452387.1">
    <property type="nucleotide sequence ID" value="NC_014759.1"/>
</dbReference>
<evidence type="ECO:0000259" key="1">
    <source>
        <dbReference type="Pfam" id="PF12728"/>
    </source>
</evidence>
<organism evidence="2 3">
    <name type="scientific">Marivirga tractuosa (strain ATCC 23168 / DSM 4126 / NBRC 15989 / NCIMB 1408 / VKM B-1430 / H-43)</name>
    <name type="common">Microscilla tractuosa</name>
    <name type="synonym">Flexibacter tractuosus</name>
    <dbReference type="NCBI Taxonomy" id="643867"/>
    <lineage>
        <taxon>Bacteria</taxon>
        <taxon>Pseudomonadati</taxon>
        <taxon>Bacteroidota</taxon>
        <taxon>Cytophagia</taxon>
        <taxon>Cytophagales</taxon>
        <taxon>Marivirgaceae</taxon>
        <taxon>Marivirga</taxon>
    </lineage>
</organism>
<dbReference type="Pfam" id="PF12728">
    <property type="entry name" value="HTH_17"/>
    <property type="match status" value="1"/>
</dbReference>
<dbReference type="Proteomes" id="UP000008720">
    <property type="component" value="Chromosome"/>
</dbReference>
<dbReference type="InterPro" id="IPR041657">
    <property type="entry name" value="HTH_17"/>
</dbReference>
<dbReference type="AlphaFoldDB" id="E4TL98"/>
<feature type="domain" description="Helix-turn-helix" evidence="1">
    <location>
        <begin position="38"/>
        <end position="84"/>
    </location>
</feature>
<evidence type="ECO:0000313" key="2">
    <source>
        <dbReference type="EMBL" id="ADR20236.1"/>
    </source>
</evidence>
<dbReference type="OrthoDB" id="961769at2"/>
<dbReference type="HOGENOM" id="CLU_2465415_0_0_10"/>
<dbReference type="EMBL" id="CP002349">
    <property type="protein sequence ID" value="ADR20236.1"/>
    <property type="molecule type" value="Genomic_DNA"/>
</dbReference>
<sequence>MLELNFKEDILQKVIENAVKKVIKENGKAPTSEWVCSTEAMEILGIKKTKLADLRTKNKVEYSKVSGKNILYSRASLLKYIEEKVVKY</sequence>
<gene>
    <name evidence="2" type="ordered locus">Ftrac_0225</name>
</gene>